<feature type="compositionally biased region" description="Pro residues" evidence="2">
    <location>
        <begin position="16"/>
        <end position="34"/>
    </location>
</feature>
<dbReference type="GO" id="GO:0006338">
    <property type="term" value="P:chromatin remodeling"/>
    <property type="evidence" value="ECO:0007669"/>
    <property type="project" value="UniProtKB-ARBA"/>
</dbReference>
<reference evidence="4" key="1">
    <citation type="submission" date="2021-10" db="EMBL/GenBank/DDBJ databases">
        <authorList>
            <person name="Piombo E."/>
        </authorList>
    </citation>
    <scope>NUCLEOTIDE SEQUENCE</scope>
</reference>
<feature type="region of interest" description="Disordered" evidence="2">
    <location>
        <begin position="1"/>
        <end position="105"/>
    </location>
</feature>
<dbReference type="InterPro" id="IPR016197">
    <property type="entry name" value="Chromo-like_dom_sf"/>
</dbReference>
<evidence type="ECO:0000313" key="5">
    <source>
        <dbReference type="Proteomes" id="UP000754883"/>
    </source>
</evidence>
<sequence>MDIFRNMFSPQKPAEPAQPKPQPQPQRAPSPPPVEAHMNRVQKPRQKGRAASRKGASRAPRLPARILGSPELGEEEPTKVSRRHSEFPRASARLNDLSSDDEHNQTIAEGISVSVTRDDGADSITFASQPAHLRSLLNSTQEDDTVASEDPDEEMADALDQPVDEEDNEDEDVVIGMDESELDDESDERVEKQSDIKIESKVKIVATQDDDSAIVSEATPVPTTESGSEITPAPVSEAGATELSDLAEVNTAEAEDEAKDEEEEEEDEGDLTINRGDGQHSFTEILDHRWAGDEVELKVGWYRGSPTWEPESILHSDAPDSLFSYWRSQGGRPTNPRDADIFDIFAIRNHSRDKKKLFVEWTGYEPKENSWVPSNVVEETAPEVVAQYWKSIKKAPEPKTAKGKATKANATKAKTTKAKTTKAKTSKAKAPATKTPQSRVTKTKAPARRKR</sequence>
<feature type="compositionally biased region" description="Acidic residues" evidence="2">
    <location>
        <begin position="253"/>
        <end position="270"/>
    </location>
</feature>
<dbReference type="InterPro" id="IPR023780">
    <property type="entry name" value="Chromo_domain"/>
</dbReference>
<dbReference type="Proteomes" id="UP000754883">
    <property type="component" value="Unassembled WGS sequence"/>
</dbReference>
<keyword evidence="5" id="KW-1185">Reference proteome</keyword>
<dbReference type="EMBL" id="CABFNO020001328">
    <property type="protein sequence ID" value="CAG9981935.1"/>
    <property type="molecule type" value="Genomic_DNA"/>
</dbReference>
<dbReference type="CDD" id="cd00024">
    <property type="entry name" value="CD_CSD"/>
    <property type="match status" value="2"/>
</dbReference>
<dbReference type="InterPro" id="IPR000953">
    <property type="entry name" value="Chromo/chromo_shadow_dom"/>
</dbReference>
<feature type="region of interest" description="Disordered" evidence="2">
    <location>
        <begin position="208"/>
        <end position="279"/>
    </location>
</feature>
<dbReference type="Pfam" id="PF00385">
    <property type="entry name" value="Chromo"/>
    <property type="match status" value="1"/>
</dbReference>
<dbReference type="SUPFAM" id="SSF54160">
    <property type="entry name" value="Chromo domain-like"/>
    <property type="match status" value="2"/>
</dbReference>
<dbReference type="SMART" id="SM00298">
    <property type="entry name" value="CHROMO"/>
    <property type="match status" value="1"/>
</dbReference>
<comment type="subunit">
    <text evidence="1">Component of the NuA4 histone acetyltransferase complex.</text>
</comment>
<feature type="region of interest" description="Disordered" evidence="2">
    <location>
        <begin position="136"/>
        <end position="194"/>
    </location>
</feature>
<feature type="domain" description="Chromo" evidence="3">
    <location>
        <begin position="342"/>
        <end position="400"/>
    </location>
</feature>
<proteinExistence type="predicted"/>
<organism evidence="4 5">
    <name type="scientific">Clonostachys byssicola</name>
    <dbReference type="NCBI Taxonomy" id="160290"/>
    <lineage>
        <taxon>Eukaryota</taxon>
        <taxon>Fungi</taxon>
        <taxon>Dikarya</taxon>
        <taxon>Ascomycota</taxon>
        <taxon>Pezizomycotina</taxon>
        <taxon>Sordariomycetes</taxon>
        <taxon>Hypocreomycetidae</taxon>
        <taxon>Hypocreales</taxon>
        <taxon>Bionectriaceae</taxon>
        <taxon>Clonostachys</taxon>
    </lineage>
</organism>
<evidence type="ECO:0000256" key="1">
    <source>
        <dbReference type="ARBA" id="ARBA00011353"/>
    </source>
</evidence>
<protein>
    <recommendedName>
        <fullName evidence="3">Chromo domain-containing protein</fullName>
    </recommendedName>
</protein>
<accession>A0A9N9U960</accession>
<feature type="region of interest" description="Disordered" evidence="2">
    <location>
        <begin position="393"/>
        <end position="451"/>
    </location>
</feature>
<feature type="compositionally biased region" description="Basic residues" evidence="2">
    <location>
        <begin position="441"/>
        <end position="451"/>
    </location>
</feature>
<feature type="compositionally biased region" description="Basic residues" evidence="2">
    <location>
        <begin position="40"/>
        <end position="56"/>
    </location>
</feature>
<feature type="compositionally biased region" description="Basic residues" evidence="2">
    <location>
        <begin position="414"/>
        <end position="427"/>
    </location>
</feature>
<gene>
    <name evidence="4" type="ORF">CBYS24578_00009500</name>
</gene>
<comment type="caution">
    <text evidence="4">The sequence shown here is derived from an EMBL/GenBank/DDBJ whole genome shotgun (WGS) entry which is preliminary data.</text>
</comment>
<dbReference type="OrthoDB" id="433924at2759"/>
<feature type="compositionally biased region" description="Acidic residues" evidence="2">
    <location>
        <begin position="141"/>
        <end position="188"/>
    </location>
</feature>
<feature type="compositionally biased region" description="Basic and acidic residues" evidence="2">
    <location>
        <begin position="76"/>
        <end position="87"/>
    </location>
</feature>
<evidence type="ECO:0000259" key="3">
    <source>
        <dbReference type="PROSITE" id="PS50013"/>
    </source>
</evidence>
<dbReference type="AlphaFoldDB" id="A0A9N9U960"/>
<dbReference type="PROSITE" id="PS50013">
    <property type="entry name" value="CHROMO_2"/>
    <property type="match status" value="1"/>
</dbReference>
<evidence type="ECO:0000313" key="4">
    <source>
        <dbReference type="EMBL" id="CAG9981935.1"/>
    </source>
</evidence>
<dbReference type="Gene3D" id="2.40.50.40">
    <property type="match status" value="2"/>
</dbReference>
<evidence type="ECO:0000256" key="2">
    <source>
        <dbReference type="SAM" id="MobiDB-lite"/>
    </source>
</evidence>
<name>A0A9N9U960_9HYPO</name>